<dbReference type="PANTHER" id="PTHR33308">
    <property type="entry name" value="PEPTIDOGLYCAN HYDROLASE FLGJ"/>
    <property type="match status" value="1"/>
</dbReference>
<dbReference type="EMBL" id="WNZW01000001">
    <property type="protein sequence ID" value="MUG43455.1"/>
    <property type="molecule type" value="Genomic_DNA"/>
</dbReference>
<dbReference type="PANTHER" id="PTHR33308:SF9">
    <property type="entry name" value="PEPTIDOGLYCAN HYDROLASE FLGJ"/>
    <property type="match status" value="1"/>
</dbReference>
<dbReference type="PRINTS" id="PR01002">
    <property type="entry name" value="FLGFLGJ"/>
</dbReference>
<dbReference type="RefSeq" id="WP_155608946.1">
    <property type="nucleotide sequence ID" value="NZ_WNZW01000001.1"/>
</dbReference>
<dbReference type="Pfam" id="PF01832">
    <property type="entry name" value="Glucosaminidase"/>
    <property type="match status" value="1"/>
</dbReference>
<dbReference type="SMART" id="SM00047">
    <property type="entry name" value="LYZ2"/>
    <property type="match status" value="1"/>
</dbReference>
<dbReference type="Proteomes" id="UP000447876">
    <property type="component" value="Unassembled WGS sequence"/>
</dbReference>
<proteinExistence type="predicted"/>
<dbReference type="Gene3D" id="1.10.530.10">
    <property type="match status" value="1"/>
</dbReference>
<protein>
    <submittedName>
        <fullName evidence="3">Mannosyl-glycoprotein endo-beta-N-acetylglucosamidase</fullName>
    </submittedName>
</protein>
<evidence type="ECO:0000256" key="1">
    <source>
        <dbReference type="ARBA" id="ARBA00022801"/>
    </source>
</evidence>
<dbReference type="Gene3D" id="4.10.80.30">
    <property type="entry name" value="DNA polymerase, domain 6"/>
    <property type="match status" value="1"/>
</dbReference>
<feature type="domain" description="Mannosyl-glycoprotein endo-beta-N-acetylglucosamidase-like" evidence="2">
    <location>
        <begin position="2"/>
        <end position="146"/>
    </location>
</feature>
<dbReference type="AlphaFoldDB" id="A0A7X3CM11"/>
<evidence type="ECO:0000313" key="4">
    <source>
        <dbReference type="Proteomes" id="UP000447876"/>
    </source>
</evidence>
<accession>A0A7X3CM11</accession>
<sequence>MNPEEFIAKIAPAALRDWRGSGVSAALTIAQAILESNWGTSALAVRANNLFGMKGTGSAGSITLPTTEYRAGVPYTVQAAFRKYKSWEESVADHTRLLLNQRYQQVLRRPGKEAARYVAAAGYATDPNYANKLIALIDKYALNHYDAEGGEEPMTVEEKKQFEALKQTVEQQANRIAELEKRANLKTPDWAKEAIKAAVNYDKKHPLIQSPEQGSYDFYRLITIMYRRGLFNKPDAG</sequence>
<keyword evidence="1" id="KW-0378">Hydrolase</keyword>
<name>A0A7X3CM11_9BACL</name>
<dbReference type="InterPro" id="IPR002901">
    <property type="entry name" value="MGlyc_endo_b_GlcNAc-like_dom"/>
</dbReference>
<dbReference type="GO" id="GO:0004040">
    <property type="term" value="F:amidase activity"/>
    <property type="evidence" value="ECO:0007669"/>
    <property type="project" value="InterPro"/>
</dbReference>
<dbReference type="InterPro" id="IPR051056">
    <property type="entry name" value="Glycosyl_Hydrolase_73"/>
</dbReference>
<evidence type="ECO:0000259" key="2">
    <source>
        <dbReference type="SMART" id="SM00047"/>
    </source>
</evidence>
<comment type="caution">
    <text evidence="3">The sequence shown here is derived from an EMBL/GenBank/DDBJ whole genome shotgun (WGS) entry which is preliminary data.</text>
</comment>
<organism evidence="3 4">
    <name type="scientific">Paenibacillus woosongensis</name>
    <dbReference type="NCBI Taxonomy" id="307580"/>
    <lineage>
        <taxon>Bacteria</taxon>
        <taxon>Bacillati</taxon>
        <taxon>Bacillota</taxon>
        <taxon>Bacilli</taxon>
        <taxon>Bacillales</taxon>
        <taxon>Paenibacillaceae</taxon>
        <taxon>Paenibacillus</taxon>
    </lineage>
</organism>
<evidence type="ECO:0000313" key="3">
    <source>
        <dbReference type="EMBL" id="MUG43455.1"/>
    </source>
</evidence>
<dbReference type="OrthoDB" id="977752at2"/>
<reference evidence="3 4" key="1">
    <citation type="submission" date="2019-11" db="EMBL/GenBank/DDBJ databases">
        <title>Draft genome sequences of five Paenibacillus species of dairy origin.</title>
        <authorList>
            <person name="Olajide A.M."/>
            <person name="Chen S."/>
            <person name="Lapointe G."/>
        </authorList>
    </citation>
    <scope>NUCLEOTIDE SEQUENCE [LARGE SCALE GENOMIC DNA]</scope>
    <source>
        <strain evidence="3 4">12CR55</strain>
    </source>
</reference>
<gene>
    <name evidence="3" type="ORF">GNP95_00285</name>
</gene>